<organism evidence="1 2">
    <name type="scientific">Cichorium intybus</name>
    <name type="common">Chicory</name>
    <dbReference type="NCBI Taxonomy" id="13427"/>
    <lineage>
        <taxon>Eukaryota</taxon>
        <taxon>Viridiplantae</taxon>
        <taxon>Streptophyta</taxon>
        <taxon>Embryophyta</taxon>
        <taxon>Tracheophyta</taxon>
        <taxon>Spermatophyta</taxon>
        <taxon>Magnoliopsida</taxon>
        <taxon>eudicotyledons</taxon>
        <taxon>Gunneridae</taxon>
        <taxon>Pentapetalae</taxon>
        <taxon>asterids</taxon>
        <taxon>campanulids</taxon>
        <taxon>Asterales</taxon>
        <taxon>Asteraceae</taxon>
        <taxon>Cichorioideae</taxon>
        <taxon>Cichorieae</taxon>
        <taxon>Cichoriinae</taxon>
        <taxon>Cichorium</taxon>
    </lineage>
</organism>
<proteinExistence type="predicted"/>
<evidence type="ECO:0000313" key="1">
    <source>
        <dbReference type="EMBL" id="KAI3764922.1"/>
    </source>
</evidence>
<accession>A0ACB9F2N7</accession>
<comment type="caution">
    <text evidence="1">The sequence shown here is derived from an EMBL/GenBank/DDBJ whole genome shotgun (WGS) entry which is preliminary data.</text>
</comment>
<gene>
    <name evidence="1" type="ORF">L2E82_14939</name>
</gene>
<keyword evidence="2" id="KW-1185">Reference proteome</keyword>
<reference evidence="1 2" key="2">
    <citation type="journal article" date="2022" name="Mol. Ecol. Resour.">
        <title>The genomes of chicory, endive, great burdock and yacon provide insights into Asteraceae paleo-polyploidization history and plant inulin production.</title>
        <authorList>
            <person name="Fan W."/>
            <person name="Wang S."/>
            <person name="Wang H."/>
            <person name="Wang A."/>
            <person name="Jiang F."/>
            <person name="Liu H."/>
            <person name="Zhao H."/>
            <person name="Xu D."/>
            <person name="Zhang Y."/>
        </authorList>
    </citation>
    <scope>NUCLEOTIDE SEQUENCE [LARGE SCALE GENOMIC DNA]</scope>
    <source>
        <strain evidence="2">cv. Punajuju</strain>
        <tissue evidence="1">Leaves</tissue>
    </source>
</reference>
<evidence type="ECO:0000313" key="2">
    <source>
        <dbReference type="Proteomes" id="UP001055811"/>
    </source>
</evidence>
<name>A0ACB9F2N7_CICIN</name>
<protein>
    <submittedName>
        <fullName evidence="1">Uncharacterized protein</fullName>
    </submittedName>
</protein>
<dbReference type="Proteomes" id="UP001055811">
    <property type="component" value="Linkage Group LG03"/>
</dbReference>
<dbReference type="EMBL" id="CM042011">
    <property type="protein sequence ID" value="KAI3764922.1"/>
    <property type="molecule type" value="Genomic_DNA"/>
</dbReference>
<reference evidence="2" key="1">
    <citation type="journal article" date="2022" name="Mol. Ecol. Resour.">
        <title>The genomes of chicory, endive, great burdock and yacon provide insights into Asteraceae palaeo-polyploidization history and plant inulin production.</title>
        <authorList>
            <person name="Fan W."/>
            <person name="Wang S."/>
            <person name="Wang H."/>
            <person name="Wang A."/>
            <person name="Jiang F."/>
            <person name="Liu H."/>
            <person name="Zhao H."/>
            <person name="Xu D."/>
            <person name="Zhang Y."/>
        </authorList>
    </citation>
    <scope>NUCLEOTIDE SEQUENCE [LARGE SCALE GENOMIC DNA]</scope>
    <source>
        <strain evidence="2">cv. Punajuju</strain>
    </source>
</reference>
<sequence>MANSSSAINTPFFIILLLLWSCTLHVRGCYTSIISFGDSLTDTGNLKQLTSGLNQKPLNFFLPPYGESFFHEPTGRCSNGRLIIDFIAESLNLSYVRPFYGGNDSQMMELGQGVNYAVVGATALDSSFFEARGIHNPTTNTSLGYQVEWFKQWLPSICANVSDCSLVLASSLSIVGEIGGNDYNHALAGGKSIDEVEAYVPFVVEAIISAINELIELGVKTLLVPGNLPIGCSAEYLTMYNGVDKMEHDNLTGCLTQLNKFTEYYNELLVTELNKTRHLHPGANIIYADYYNAAMQFFQSPNKYGAFHYNDSIACGDPSSTVCAQPDTYANWDGLHLTESAYKVISKSLLQGPFTVPQFKSFCPRTILKEMDGLSSYM</sequence>